<evidence type="ECO:0000313" key="4">
    <source>
        <dbReference type="Proteomes" id="UP000546464"/>
    </source>
</evidence>
<dbReference type="PANTHER" id="PTHR44103">
    <property type="entry name" value="PROPROTEIN CONVERTASE P"/>
    <property type="match status" value="1"/>
</dbReference>
<organism evidence="3 4">
    <name type="scientific">Ruficoccus amylovorans</name>
    <dbReference type="NCBI Taxonomy" id="1804625"/>
    <lineage>
        <taxon>Bacteria</taxon>
        <taxon>Pseudomonadati</taxon>
        <taxon>Verrucomicrobiota</taxon>
        <taxon>Opitutia</taxon>
        <taxon>Puniceicoccales</taxon>
        <taxon>Cerasicoccaceae</taxon>
        <taxon>Ruficoccus</taxon>
    </lineage>
</organism>
<name>A0A842HCG0_9BACT</name>
<evidence type="ECO:0000256" key="1">
    <source>
        <dbReference type="ARBA" id="ARBA00022729"/>
    </source>
</evidence>
<evidence type="ECO:0000256" key="2">
    <source>
        <dbReference type="SAM" id="SignalP"/>
    </source>
</evidence>
<protein>
    <submittedName>
        <fullName evidence="3">VCBS repeat-containing protein</fullName>
    </submittedName>
</protein>
<sequence length="952" mass="104456">MTLTKNQSLFSASLALLTLVAGLATASAQDYRELTPLRVQDDTIHPLSVGFTGRSLIPWFGPDEAPAILIGTHGEYFPVRVNLYRATGHDGSGKAYALPDGYPLYEAIPFDEENLGPAAAIGAGGYQTIPRESGLFDLIRFKSDGPYYYRNVGQPGQPDFAEPYAIKMAEEIPSNGKWIADVTGDSIPDMIVGGLPNKALRFNQYPDWPEEKGPWSGSEHPNMGSLPDTDIQNFRGYDIAGNWMGMPVRKYLWWAKGSLNDQHELEFGAFLPVRYGQTDYKVQLQDFGAQLSPVVIDVEGQQYIALFTGVDKSIALPLRGEDNGELRTGKAVSLMKGNAPLETVNLPNVIGLADMNGDGYDDIVVGSGANGRLTVISGKRMGEFEEMGNIFTRGGLVAGDTLGVPIRGDWDNDGYPDIVLGDGSGFYSLWRGTEDPLVYQSCDFFYTDSGVVRHRPLDGNLQGSNEDAWSYTQPELFDWDGDGHLDLISNDNEAKLFLYRGDGTPHVTEPERFMYEGKPLPIAWRSRPAVIEGKYGLAGDDRNCLLFMTWDRKLAYAVPEENGSLNIEKIVEVPYEGGLPMVLSGPAGLSGRLKFAVADWDEDGVWDVVSGVQSSLQKYFRQGADESPSSAPYWFRNVGTNDNPVFEPARLITFKDGEPIMVKKHEFSAFPTDLDGDGHLDLIFGEDEGFVFYLMRDQLAWDESVERLKQAMTAEAEIRNDTASLQPGLIFREGWDYPSGPVKEGSLNGGKGWNGPWEIQARKAEILDTPLHASGGFAANRQGRFIQISGEGKDNASIRRQLAQPFNIQQVEPLTLVYTIDWEREDNADNLGNEAIALLNLCNPLGNSLISIGTTSNEELEVRFGSASQKTPTSLSFVGSWTLRAEIDLNPTGEPTEVRVIVGTGKLPASIRSDQWHLKASGKAEGVVSSVILNVGKFAGRVDFENLALTAE</sequence>
<dbReference type="RefSeq" id="WP_185674869.1">
    <property type="nucleotide sequence ID" value="NZ_JACHVB010000019.1"/>
</dbReference>
<dbReference type="AlphaFoldDB" id="A0A842HCG0"/>
<keyword evidence="1 2" id="KW-0732">Signal</keyword>
<evidence type="ECO:0000313" key="3">
    <source>
        <dbReference type="EMBL" id="MBC2593879.1"/>
    </source>
</evidence>
<dbReference type="Gene3D" id="2.130.10.130">
    <property type="entry name" value="Integrin alpha, N-terminal"/>
    <property type="match status" value="1"/>
</dbReference>
<dbReference type="InterPro" id="IPR013517">
    <property type="entry name" value="FG-GAP"/>
</dbReference>
<accession>A0A842HCG0</accession>
<feature type="chain" id="PRO_5032784597" evidence="2">
    <location>
        <begin position="27"/>
        <end position="952"/>
    </location>
</feature>
<dbReference type="EMBL" id="JACHVB010000019">
    <property type="protein sequence ID" value="MBC2593879.1"/>
    <property type="molecule type" value="Genomic_DNA"/>
</dbReference>
<reference evidence="3 4" key="1">
    <citation type="submission" date="2020-07" db="EMBL/GenBank/DDBJ databases">
        <authorList>
            <person name="Feng X."/>
        </authorList>
    </citation>
    <scope>NUCLEOTIDE SEQUENCE [LARGE SCALE GENOMIC DNA]</scope>
    <source>
        <strain evidence="3 4">JCM31066</strain>
    </source>
</reference>
<proteinExistence type="predicted"/>
<dbReference type="Pfam" id="PF13517">
    <property type="entry name" value="FG-GAP_3"/>
    <property type="match status" value="1"/>
</dbReference>
<dbReference type="SUPFAM" id="SSF69318">
    <property type="entry name" value="Integrin alpha N-terminal domain"/>
    <property type="match status" value="1"/>
</dbReference>
<comment type="caution">
    <text evidence="3">The sequence shown here is derived from an EMBL/GenBank/DDBJ whole genome shotgun (WGS) entry which is preliminary data.</text>
</comment>
<dbReference type="PANTHER" id="PTHR44103:SF1">
    <property type="entry name" value="PROPROTEIN CONVERTASE P"/>
    <property type="match status" value="1"/>
</dbReference>
<dbReference type="InterPro" id="IPR028994">
    <property type="entry name" value="Integrin_alpha_N"/>
</dbReference>
<feature type="signal peptide" evidence="2">
    <location>
        <begin position="1"/>
        <end position="26"/>
    </location>
</feature>
<gene>
    <name evidence="3" type="ORF">H5P28_06355</name>
</gene>
<dbReference type="Proteomes" id="UP000546464">
    <property type="component" value="Unassembled WGS sequence"/>
</dbReference>
<keyword evidence="4" id="KW-1185">Reference proteome</keyword>